<dbReference type="KEGG" id="vaq:FIV01_17495"/>
<name>A0A5P9CPK6_9VIBR</name>
<keyword evidence="1" id="KW-0614">Plasmid</keyword>
<protein>
    <submittedName>
        <fullName evidence="1">Uncharacterized protein</fullName>
    </submittedName>
</protein>
<evidence type="ECO:0000313" key="2">
    <source>
        <dbReference type="Proteomes" id="UP000326936"/>
    </source>
</evidence>
<accession>A0A5P9CPK6</accession>
<dbReference type="EMBL" id="CP045351">
    <property type="protein sequence ID" value="QFT28188.1"/>
    <property type="molecule type" value="Genomic_DNA"/>
</dbReference>
<keyword evidence="2" id="KW-1185">Reference proteome</keyword>
<dbReference type="Proteomes" id="UP000326936">
    <property type="component" value="Plasmid pTHAF100_a"/>
</dbReference>
<reference evidence="1 2" key="1">
    <citation type="submission" date="2019-10" db="EMBL/GenBank/DDBJ databases">
        <title>Complete genome sequence of Vibrio sp. strain THAF100, isolated from non-filtered water from the water column of tank 6 of a marine aquarium containing stony-coral fragments. Water maintained at 26 degree C.</title>
        <authorList>
            <person name="Ruckert C."/>
            <person name="Franco A."/>
            <person name="Kalinowski J."/>
            <person name="Glaeser S."/>
        </authorList>
    </citation>
    <scope>NUCLEOTIDE SEQUENCE [LARGE SCALE GENOMIC DNA]</scope>
    <source>
        <strain evidence="1 2">THAF100</strain>
        <plasmid evidence="2">pthaf100_a</plasmid>
    </source>
</reference>
<gene>
    <name evidence="1" type="ORF">FIV01_17495</name>
</gene>
<geneLocation type="plasmid" evidence="2">
    <name>pthaf100_a</name>
</geneLocation>
<organism evidence="1 2">
    <name type="scientific">Vibrio aquimaris</name>
    <dbReference type="NCBI Taxonomy" id="2587862"/>
    <lineage>
        <taxon>Bacteria</taxon>
        <taxon>Pseudomonadati</taxon>
        <taxon>Pseudomonadota</taxon>
        <taxon>Gammaproteobacteria</taxon>
        <taxon>Vibrionales</taxon>
        <taxon>Vibrionaceae</taxon>
        <taxon>Vibrio</taxon>
    </lineage>
</organism>
<sequence>MILAGGLQSISFTQTKISNTKTTRDKGYLKDTALVNT</sequence>
<evidence type="ECO:0000313" key="1">
    <source>
        <dbReference type="EMBL" id="QFT28188.1"/>
    </source>
</evidence>
<proteinExistence type="predicted"/>
<dbReference type="AlphaFoldDB" id="A0A5P9CPK6"/>